<proteinExistence type="predicted"/>
<accession>A0A5N1J314</accession>
<dbReference type="EMBL" id="VTWT01000002">
    <property type="protein sequence ID" value="KAA9340912.1"/>
    <property type="molecule type" value="Genomic_DNA"/>
</dbReference>
<protein>
    <submittedName>
        <fullName evidence="1">Class I SAM-dependent methyltransferase</fullName>
    </submittedName>
</protein>
<sequence length="256" mass="29706">MVLTEIILTFKKFYCMKYADYINNISFRYIQPGSKPFPGLGTLKRMLLKANRPIDVFNTVLPEKHEEMKDRLKDVCKVPRMSTFGVGAMINLGVSQLKPDEAFVNVGVWNGFTFLSGVAHNPDIKCVGVDNFSQFGGPREAFLERFNRLKSPNHFFYDMDYLEYFKQVHQGKIGFYIYDGGHKYEDQLKGLQVAEPYFSDNCIILVDDTNWDEPRDATYDFMKQSKNQYNVLLDKKTARNGHLTYHNGIIVFQRVK</sequence>
<dbReference type="Gene3D" id="3.40.50.150">
    <property type="entry name" value="Vaccinia Virus protein VP39"/>
    <property type="match status" value="1"/>
</dbReference>
<keyword evidence="2" id="KW-1185">Reference proteome</keyword>
<reference evidence="1 2" key="1">
    <citation type="submission" date="2019-09" db="EMBL/GenBank/DDBJ databases">
        <title>Genome sequence of Adhaeribacter sp. M2.</title>
        <authorList>
            <person name="Srinivasan S."/>
        </authorList>
    </citation>
    <scope>NUCLEOTIDE SEQUENCE [LARGE SCALE GENOMIC DNA]</scope>
    <source>
        <strain evidence="1 2">M2</strain>
    </source>
</reference>
<keyword evidence="1" id="KW-0808">Transferase</keyword>
<dbReference type="AlphaFoldDB" id="A0A5N1J314"/>
<dbReference type="InterPro" id="IPR029063">
    <property type="entry name" value="SAM-dependent_MTases_sf"/>
</dbReference>
<keyword evidence="1" id="KW-0489">Methyltransferase</keyword>
<name>A0A5N1J314_9BACT</name>
<organism evidence="1 2">
    <name type="scientific">Adhaeribacter soli</name>
    <dbReference type="NCBI Taxonomy" id="2607655"/>
    <lineage>
        <taxon>Bacteria</taxon>
        <taxon>Pseudomonadati</taxon>
        <taxon>Bacteroidota</taxon>
        <taxon>Cytophagia</taxon>
        <taxon>Cytophagales</taxon>
        <taxon>Hymenobacteraceae</taxon>
        <taxon>Adhaeribacter</taxon>
    </lineage>
</organism>
<comment type="caution">
    <text evidence="1">The sequence shown here is derived from an EMBL/GenBank/DDBJ whole genome shotgun (WGS) entry which is preliminary data.</text>
</comment>
<dbReference type="Proteomes" id="UP000326570">
    <property type="component" value="Unassembled WGS sequence"/>
</dbReference>
<dbReference type="GO" id="GO:0032259">
    <property type="term" value="P:methylation"/>
    <property type="evidence" value="ECO:0007669"/>
    <property type="project" value="UniProtKB-KW"/>
</dbReference>
<gene>
    <name evidence="1" type="ORF">F0P94_05660</name>
</gene>
<evidence type="ECO:0000313" key="2">
    <source>
        <dbReference type="Proteomes" id="UP000326570"/>
    </source>
</evidence>
<dbReference type="Pfam" id="PF13578">
    <property type="entry name" value="Methyltransf_24"/>
    <property type="match status" value="1"/>
</dbReference>
<dbReference type="GO" id="GO:0008168">
    <property type="term" value="F:methyltransferase activity"/>
    <property type="evidence" value="ECO:0007669"/>
    <property type="project" value="UniProtKB-KW"/>
</dbReference>
<evidence type="ECO:0000313" key="1">
    <source>
        <dbReference type="EMBL" id="KAA9340912.1"/>
    </source>
</evidence>